<dbReference type="AlphaFoldDB" id="A0A7H0VJU1"/>
<reference evidence="3 4" key="1">
    <citation type="submission" date="2020-08" db="EMBL/GenBank/DDBJ databases">
        <title>Croceimicrobium hydrocarbonivorans gen. nov., sp. nov., a novel marine bacterium isolated from a bacterial consortium that degrades polyethylene terephthalate.</title>
        <authorList>
            <person name="Liu R."/>
        </authorList>
    </citation>
    <scope>NUCLEOTIDE SEQUENCE [LARGE SCALE GENOMIC DNA]</scope>
    <source>
        <strain evidence="3 4">A20-9</strain>
    </source>
</reference>
<proteinExistence type="predicted"/>
<accession>A0A7H0VJU1</accession>
<dbReference type="InterPro" id="IPR018764">
    <property type="entry name" value="RskA_C"/>
</dbReference>
<feature type="region of interest" description="Disordered" evidence="1">
    <location>
        <begin position="266"/>
        <end position="291"/>
    </location>
</feature>
<evidence type="ECO:0000313" key="4">
    <source>
        <dbReference type="Proteomes" id="UP000516305"/>
    </source>
</evidence>
<dbReference type="Proteomes" id="UP000516305">
    <property type="component" value="Chromosome"/>
</dbReference>
<protein>
    <recommendedName>
        <fullName evidence="2">Anti-sigma K factor RskA C-terminal domain-containing protein</fullName>
    </recommendedName>
</protein>
<dbReference type="Pfam" id="PF10099">
    <property type="entry name" value="RskA_C"/>
    <property type="match status" value="1"/>
</dbReference>
<name>A0A7H0VJU1_9FLAO</name>
<sequence>MYGLLIIGLSAACDKEDDNADNSSNQSQLSLSLQGLEDLGSDFRYEGWIIVDGVPISAGLFDVDANGQLSQSSFSLNADDLNAATSYVLTIEPSPDPDPAPSDVHILAGDFNNSTASLSTAHAAAIGTDFSSAAGQYILATPTDGGMSSDELSGLWWLDPSAGPEAALNLPALPDGWIYEGWVVIEGQVLSTGRFKTGNEADDAAPYSGTMAGPPFPGEDFLQNAPNGLSFPTNLAGATAVISVEPVPDNSPMPFSLKPLVGSVPAAPNDRELYPMNNNAQASAASGSVSR</sequence>
<dbReference type="KEGG" id="chyd:H4K34_01675"/>
<organism evidence="3 4">
    <name type="scientific">Croceimicrobium hydrocarbonivorans</name>
    <dbReference type="NCBI Taxonomy" id="2761580"/>
    <lineage>
        <taxon>Bacteria</taxon>
        <taxon>Pseudomonadati</taxon>
        <taxon>Bacteroidota</taxon>
        <taxon>Flavobacteriia</taxon>
        <taxon>Flavobacteriales</taxon>
        <taxon>Owenweeksiaceae</taxon>
        <taxon>Croceimicrobium</taxon>
    </lineage>
</organism>
<dbReference type="EMBL" id="CP060139">
    <property type="protein sequence ID" value="QNR25989.1"/>
    <property type="molecule type" value="Genomic_DNA"/>
</dbReference>
<dbReference type="GO" id="GO:0005886">
    <property type="term" value="C:plasma membrane"/>
    <property type="evidence" value="ECO:0007669"/>
    <property type="project" value="InterPro"/>
</dbReference>
<evidence type="ECO:0000256" key="1">
    <source>
        <dbReference type="SAM" id="MobiDB-lite"/>
    </source>
</evidence>
<evidence type="ECO:0000313" key="3">
    <source>
        <dbReference type="EMBL" id="QNR25989.1"/>
    </source>
</evidence>
<evidence type="ECO:0000259" key="2">
    <source>
        <dbReference type="Pfam" id="PF10099"/>
    </source>
</evidence>
<gene>
    <name evidence="3" type="ORF">H4K34_01675</name>
</gene>
<feature type="domain" description="Anti-sigma K factor RskA C-terminal" evidence="2">
    <location>
        <begin position="23"/>
        <end position="101"/>
    </location>
</feature>
<feature type="compositionally biased region" description="Low complexity" evidence="1">
    <location>
        <begin position="277"/>
        <end position="291"/>
    </location>
</feature>
<keyword evidence="4" id="KW-1185">Reference proteome</keyword>